<comment type="caution">
    <text evidence="2">The sequence shown here is derived from an EMBL/GenBank/DDBJ whole genome shotgun (WGS) entry which is preliminary data.</text>
</comment>
<protein>
    <submittedName>
        <fullName evidence="2">DUF4198 domain-containing protein</fullName>
    </submittedName>
</protein>
<dbReference type="EMBL" id="JBHUEY010000001">
    <property type="protein sequence ID" value="MFD1782902.1"/>
    <property type="molecule type" value="Genomic_DNA"/>
</dbReference>
<keyword evidence="1" id="KW-0732">Signal</keyword>
<organism evidence="2 3">
    <name type="scientific">Phenylobacterium terrae</name>
    <dbReference type="NCBI Taxonomy" id="2665495"/>
    <lineage>
        <taxon>Bacteria</taxon>
        <taxon>Pseudomonadati</taxon>
        <taxon>Pseudomonadota</taxon>
        <taxon>Alphaproteobacteria</taxon>
        <taxon>Caulobacterales</taxon>
        <taxon>Caulobacteraceae</taxon>
        <taxon>Phenylobacterium</taxon>
    </lineage>
</organism>
<reference evidence="3" key="1">
    <citation type="journal article" date="2019" name="Int. J. Syst. Evol. Microbiol.">
        <title>The Global Catalogue of Microorganisms (GCM) 10K type strain sequencing project: providing services to taxonomists for standard genome sequencing and annotation.</title>
        <authorList>
            <consortium name="The Broad Institute Genomics Platform"/>
            <consortium name="The Broad Institute Genome Sequencing Center for Infectious Disease"/>
            <person name="Wu L."/>
            <person name="Ma J."/>
        </authorList>
    </citation>
    <scope>NUCLEOTIDE SEQUENCE [LARGE SCALE GENOMIC DNA]</scope>
    <source>
        <strain evidence="3">DFY28</strain>
    </source>
</reference>
<evidence type="ECO:0000313" key="2">
    <source>
        <dbReference type="EMBL" id="MFD1782902.1"/>
    </source>
</evidence>
<dbReference type="RefSeq" id="WP_377282571.1">
    <property type="nucleotide sequence ID" value="NZ_JBHRSI010000007.1"/>
</dbReference>
<sequence>MPALRPAAGLVLGLAVLAAAPAAQAHRMWMVPSATVLSGEEAWVTVDAAVSNTLFHPDHVPMRLDGVTVVAPDGTTLAPQNPATGKYRSTFDAQLSKPGTYKIVSATDGVMAAYKLGGETKRWRGSAAEAASAIPAGATEVRLTQNQRRVETFVTLGAPSNEALKPTGKGLELEPISHPNDLVAGEPARFRLLLDGKPAAGVDVEVVPGGARYRANPGEMNLKSGADGVVEIAWPEPGMYWLEATARGGQASIPGAERVAGYVTTLEVLPD</sequence>
<accession>A0ABW4MZ85</accession>
<feature type="chain" id="PRO_5045222124" evidence="1">
    <location>
        <begin position="26"/>
        <end position="271"/>
    </location>
</feature>
<dbReference type="InterPro" id="IPR019613">
    <property type="entry name" value="DUF4198"/>
</dbReference>
<proteinExistence type="predicted"/>
<evidence type="ECO:0000256" key="1">
    <source>
        <dbReference type="SAM" id="SignalP"/>
    </source>
</evidence>
<feature type="signal peptide" evidence="1">
    <location>
        <begin position="1"/>
        <end position="25"/>
    </location>
</feature>
<evidence type="ECO:0000313" key="3">
    <source>
        <dbReference type="Proteomes" id="UP001597237"/>
    </source>
</evidence>
<keyword evidence="3" id="KW-1185">Reference proteome</keyword>
<gene>
    <name evidence="2" type="ORF">ACFSC0_05815</name>
</gene>
<dbReference type="Pfam" id="PF10670">
    <property type="entry name" value="DUF4198"/>
    <property type="match status" value="1"/>
</dbReference>
<dbReference type="Proteomes" id="UP001597237">
    <property type="component" value="Unassembled WGS sequence"/>
</dbReference>
<name>A0ABW4MZ85_9CAUL</name>